<evidence type="ECO:0000256" key="5">
    <source>
        <dbReference type="ARBA" id="ARBA00022475"/>
    </source>
</evidence>
<evidence type="ECO:0000256" key="23">
    <source>
        <dbReference type="ARBA" id="ARBA00047734"/>
    </source>
</evidence>
<gene>
    <name evidence="29" type="primary">LOC110990478</name>
</gene>
<name>A0A8B8A0B7_ACAPL</name>
<evidence type="ECO:0000256" key="15">
    <source>
        <dbReference type="ARBA" id="ARBA00023273"/>
    </source>
</evidence>
<dbReference type="Pfam" id="PF03061">
    <property type="entry name" value="4HBT"/>
    <property type="match status" value="1"/>
</dbReference>
<dbReference type="InterPro" id="IPR052365">
    <property type="entry name" value="THEM4/THEM5_acyl-CoA_thioest"/>
</dbReference>
<evidence type="ECO:0000256" key="19">
    <source>
        <dbReference type="ARBA" id="ARBA00038848"/>
    </source>
</evidence>
<evidence type="ECO:0000256" key="13">
    <source>
        <dbReference type="ARBA" id="ARBA00023128"/>
    </source>
</evidence>
<dbReference type="Gene3D" id="3.10.129.10">
    <property type="entry name" value="Hotdog Thioesterase"/>
    <property type="match status" value="1"/>
</dbReference>
<dbReference type="PANTHER" id="PTHR12418">
    <property type="entry name" value="ACYL-COENZYME A THIOESTERASE THEM4"/>
    <property type="match status" value="1"/>
</dbReference>
<accession>A0A8B8A0B7</accession>
<feature type="domain" description="Thioesterase" evidence="27">
    <location>
        <begin position="96"/>
        <end position="167"/>
    </location>
</feature>
<dbReference type="InterPro" id="IPR029069">
    <property type="entry name" value="HotDog_dom_sf"/>
</dbReference>
<keyword evidence="10" id="KW-0276">Fatty acid metabolism</keyword>
<organism evidence="28 29">
    <name type="scientific">Acanthaster planci</name>
    <name type="common">Crown-of-thorns starfish</name>
    <dbReference type="NCBI Taxonomy" id="133434"/>
    <lineage>
        <taxon>Eukaryota</taxon>
        <taxon>Metazoa</taxon>
        <taxon>Echinodermata</taxon>
        <taxon>Eleutherozoa</taxon>
        <taxon>Asterozoa</taxon>
        <taxon>Asteroidea</taxon>
        <taxon>Valvatacea</taxon>
        <taxon>Valvatida</taxon>
        <taxon>Acanthasteridae</taxon>
        <taxon>Acanthaster</taxon>
    </lineage>
</organism>
<dbReference type="InterPro" id="IPR006683">
    <property type="entry name" value="Thioestr_dom"/>
</dbReference>
<keyword evidence="13" id="KW-0496">Mitochondrion</keyword>
<evidence type="ECO:0000256" key="4">
    <source>
        <dbReference type="ARBA" id="ARBA00004637"/>
    </source>
</evidence>
<keyword evidence="14" id="KW-0472">Membrane</keyword>
<evidence type="ECO:0000256" key="11">
    <source>
        <dbReference type="ARBA" id="ARBA00022946"/>
    </source>
</evidence>
<keyword evidence="7" id="KW-0053">Apoptosis</keyword>
<evidence type="ECO:0000256" key="26">
    <source>
        <dbReference type="ARBA" id="ARBA00048180"/>
    </source>
</evidence>
<comment type="similarity">
    <text evidence="18">Belongs to the THEM4/THEM5 thioesterase family.</text>
</comment>
<dbReference type="GeneID" id="110990478"/>
<proteinExistence type="inferred from homology"/>
<dbReference type="Proteomes" id="UP000694845">
    <property type="component" value="Unplaced"/>
</dbReference>
<keyword evidence="11" id="KW-0809">Transit peptide</keyword>
<dbReference type="OMA" id="ATHRLKS"/>
<dbReference type="PANTHER" id="PTHR12418:SF19">
    <property type="entry name" value="ACYL-COENZYME A THIOESTERASE THEM4"/>
    <property type="match status" value="1"/>
</dbReference>
<comment type="catalytic activity">
    <reaction evidence="26">
        <text>tetradecanoyl-CoA + H2O = tetradecanoate + CoA + H(+)</text>
        <dbReference type="Rhea" id="RHEA:40119"/>
        <dbReference type="ChEBI" id="CHEBI:15377"/>
        <dbReference type="ChEBI" id="CHEBI:15378"/>
        <dbReference type="ChEBI" id="CHEBI:30807"/>
        <dbReference type="ChEBI" id="CHEBI:57287"/>
        <dbReference type="ChEBI" id="CHEBI:57385"/>
    </reaction>
    <physiologicalReaction direction="left-to-right" evidence="26">
        <dbReference type="Rhea" id="RHEA:40120"/>
    </physiologicalReaction>
</comment>
<keyword evidence="9" id="KW-0378">Hydrolase</keyword>
<reference evidence="29" key="1">
    <citation type="submission" date="2025-08" db="UniProtKB">
        <authorList>
            <consortium name="RefSeq"/>
        </authorList>
    </citation>
    <scope>IDENTIFICATION</scope>
</reference>
<evidence type="ECO:0000256" key="18">
    <source>
        <dbReference type="ARBA" id="ARBA00038456"/>
    </source>
</evidence>
<evidence type="ECO:0000256" key="12">
    <source>
        <dbReference type="ARBA" id="ARBA00023098"/>
    </source>
</evidence>
<protein>
    <recommendedName>
        <fullName evidence="20">Acyl-coenzyme A thioesterase THEM4</fullName>
        <ecNumber evidence="19">3.1.2.2</ecNumber>
    </recommendedName>
    <alternativeName>
        <fullName evidence="21">Thioesterase superfamily member 4</fullName>
    </alternativeName>
</protein>
<dbReference type="GO" id="GO:0006915">
    <property type="term" value="P:apoptotic process"/>
    <property type="evidence" value="ECO:0007669"/>
    <property type="project" value="UniProtKB-KW"/>
</dbReference>
<dbReference type="GO" id="GO:0006631">
    <property type="term" value="P:fatty acid metabolic process"/>
    <property type="evidence" value="ECO:0007669"/>
    <property type="project" value="UniProtKB-KW"/>
</dbReference>
<comment type="catalytic activity">
    <reaction evidence="24">
        <text>decanoyl-CoA + H2O = decanoate + CoA + H(+)</text>
        <dbReference type="Rhea" id="RHEA:40059"/>
        <dbReference type="ChEBI" id="CHEBI:15377"/>
        <dbReference type="ChEBI" id="CHEBI:15378"/>
        <dbReference type="ChEBI" id="CHEBI:27689"/>
        <dbReference type="ChEBI" id="CHEBI:57287"/>
        <dbReference type="ChEBI" id="CHEBI:61430"/>
    </reaction>
    <physiologicalReaction direction="left-to-right" evidence="24">
        <dbReference type="Rhea" id="RHEA:40060"/>
    </physiologicalReaction>
</comment>
<evidence type="ECO:0000256" key="2">
    <source>
        <dbReference type="ARBA" id="ARBA00004569"/>
    </source>
</evidence>
<evidence type="ECO:0000256" key="7">
    <source>
        <dbReference type="ARBA" id="ARBA00022703"/>
    </source>
</evidence>
<dbReference type="EC" id="3.1.2.2" evidence="19"/>
<dbReference type="RefSeq" id="XP_022111203.1">
    <property type="nucleotide sequence ID" value="XM_022255511.1"/>
</dbReference>
<evidence type="ECO:0000256" key="24">
    <source>
        <dbReference type="ARBA" id="ARBA00047969"/>
    </source>
</evidence>
<evidence type="ECO:0000256" key="8">
    <source>
        <dbReference type="ARBA" id="ARBA00022792"/>
    </source>
</evidence>
<evidence type="ECO:0000256" key="10">
    <source>
        <dbReference type="ARBA" id="ARBA00022832"/>
    </source>
</evidence>
<dbReference type="KEGG" id="aplc:110990478"/>
<keyword evidence="28" id="KW-1185">Reference proteome</keyword>
<sequence length="194" mass="21311">MATDIAGSDIASSVHNTWLPETEEVYTRLLARAERDGWVQIRNTHTDPKPSRYRYMIVVTENGPVIHHALFIQRAEKKLMGVCQFSEDARGPQVSAHGGATATVHDTVTGALSSRVLGTATATASLTVNYKRPTPLRSPILIEAHVDKIEGKKIFLKSYMKSPDGGTVYSDCTVLYVNIENQLRAAEKKSNSSL</sequence>
<evidence type="ECO:0000256" key="9">
    <source>
        <dbReference type="ARBA" id="ARBA00022801"/>
    </source>
</evidence>
<keyword evidence="5" id="KW-1003">Cell membrane</keyword>
<keyword evidence="12" id="KW-0443">Lipid metabolism</keyword>
<evidence type="ECO:0000256" key="20">
    <source>
        <dbReference type="ARBA" id="ARBA00040123"/>
    </source>
</evidence>
<evidence type="ECO:0000259" key="27">
    <source>
        <dbReference type="Pfam" id="PF03061"/>
    </source>
</evidence>
<comment type="catalytic activity">
    <reaction evidence="16">
        <text>(5Z,8Z,11Z,14Z)-eicosatetraenoyl-CoA + H2O = (5Z,8Z,11Z,14Z)-eicosatetraenoate + CoA + H(+)</text>
        <dbReference type="Rhea" id="RHEA:40151"/>
        <dbReference type="ChEBI" id="CHEBI:15377"/>
        <dbReference type="ChEBI" id="CHEBI:15378"/>
        <dbReference type="ChEBI" id="CHEBI:32395"/>
        <dbReference type="ChEBI" id="CHEBI:57287"/>
        <dbReference type="ChEBI" id="CHEBI:57368"/>
    </reaction>
    <physiologicalReaction direction="left-to-right" evidence="16">
        <dbReference type="Rhea" id="RHEA:40152"/>
    </physiologicalReaction>
</comment>
<evidence type="ECO:0000256" key="1">
    <source>
        <dbReference type="ARBA" id="ARBA00004496"/>
    </source>
</evidence>
<dbReference type="CDD" id="cd03443">
    <property type="entry name" value="PaaI_thioesterase"/>
    <property type="match status" value="1"/>
</dbReference>
<evidence type="ECO:0000256" key="22">
    <source>
        <dbReference type="ARBA" id="ARBA00047588"/>
    </source>
</evidence>
<comment type="subcellular location">
    <subcellularLocation>
        <location evidence="3">Cell projection</location>
        <location evidence="3">Ruffle membrane</location>
    </subcellularLocation>
    <subcellularLocation>
        <location evidence="1">Cytoplasm</location>
    </subcellularLocation>
    <subcellularLocation>
        <location evidence="4">Mitochondrion inner membrane</location>
        <topology evidence="4">Peripheral membrane protein</topology>
    </subcellularLocation>
    <subcellularLocation>
        <location evidence="2">Mitochondrion intermembrane space</location>
    </subcellularLocation>
</comment>
<dbReference type="OrthoDB" id="506431at2759"/>
<evidence type="ECO:0000256" key="14">
    <source>
        <dbReference type="ARBA" id="ARBA00023136"/>
    </source>
</evidence>
<keyword evidence="6" id="KW-0963">Cytoplasm</keyword>
<comment type="catalytic activity">
    <reaction evidence="17">
        <text>(9Z)-octadecenoyl-CoA + H2O = (9Z)-octadecenoate + CoA + H(+)</text>
        <dbReference type="Rhea" id="RHEA:40139"/>
        <dbReference type="ChEBI" id="CHEBI:15377"/>
        <dbReference type="ChEBI" id="CHEBI:15378"/>
        <dbReference type="ChEBI" id="CHEBI:30823"/>
        <dbReference type="ChEBI" id="CHEBI:57287"/>
        <dbReference type="ChEBI" id="CHEBI:57387"/>
    </reaction>
    <physiologicalReaction direction="left-to-right" evidence="17">
        <dbReference type="Rhea" id="RHEA:40140"/>
    </physiologicalReaction>
</comment>
<comment type="catalytic activity">
    <reaction evidence="23">
        <text>hexadecanoyl-CoA + H2O = hexadecanoate + CoA + H(+)</text>
        <dbReference type="Rhea" id="RHEA:16645"/>
        <dbReference type="ChEBI" id="CHEBI:7896"/>
        <dbReference type="ChEBI" id="CHEBI:15377"/>
        <dbReference type="ChEBI" id="CHEBI:15378"/>
        <dbReference type="ChEBI" id="CHEBI:57287"/>
        <dbReference type="ChEBI" id="CHEBI:57379"/>
        <dbReference type="EC" id="3.1.2.2"/>
    </reaction>
    <physiologicalReaction direction="left-to-right" evidence="23">
        <dbReference type="Rhea" id="RHEA:16646"/>
    </physiologicalReaction>
</comment>
<dbReference type="GO" id="GO:0016787">
    <property type="term" value="F:hydrolase activity"/>
    <property type="evidence" value="ECO:0007669"/>
    <property type="project" value="UniProtKB-KW"/>
</dbReference>
<evidence type="ECO:0000256" key="25">
    <source>
        <dbReference type="ARBA" id="ARBA00048074"/>
    </source>
</evidence>
<evidence type="ECO:0000256" key="6">
    <source>
        <dbReference type="ARBA" id="ARBA00022490"/>
    </source>
</evidence>
<dbReference type="AlphaFoldDB" id="A0A8B8A0B7"/>
<evidence type="ECO:0000256" key="3">
    <source>
        <dbReference type="ARBA" id="ARBA00004632"/>
    </source>
</evidence>
<evidence type="ECO:0000313" key="28">
    <source>
        <dbReference type="Proteomes" id="UP000694845"/>
    </source>
</evidence>
<comment type="catalytic activity">
    <reaction evidence="25">
        <text>dodecanoyl-CoA + H2O = dodecanoate + CoA + H(+)</text>
        <dbReference type="Rhea" id="RHEA:30135"/>
        <dbReference type="ChEBI" id="CHEBI:15377"/>
        <dbReference type="ChEBI" id="CHEBI:15378"/>
        <dbReference type="ChEBI" id="CHEBI:18262"/>
        <dbReference type="ChEBI" id="CHEBI:57287"/>
        <dbReference type="ChEBI" id="CHEBI:57375"/>
    </reaction>
    <physiologicalReaction direction="left-to-right" evidence="25">
        <dbReference type="Rhea" id="RHEA:30136"/>
    </physiologicalReaction>
</comment>
<comment type="catalytic activity">
    <reaction evidence="22">
        <text>octanoyl-CoA + H2O = octanoate + CoA + H(+)</text>
        <dbReference type="Rhea" id="RHEA:30143"/>
        <dbReference type="ChEBI" id="CHEBI:15377"/>
        <dbReference type="ChEBI" id="CHEBI:15378"/>
        <dbReference type="ChEBI" id="CHEBI:25646"/>
        <dbReference type="ChEBI" id="CHEBI:57287"/>
        <dbReference type="ChEBI" id="CHEBI:57386"/>
    </reaction>
    <physiologicalReaction direction="left-to-right" evidence="22">
        <dbReference type="Rhea" id="RHEA:30144"/>
    </physiologicalReaction>
</comment>
<dbReference type="SUPFAM" id="SSF54637">
    <property type="entry name" value="Thioesterase/thiol ester dehydrase-isomerase"/>
    <property type="match status" value="1"/>
</dbReference>
<dbReference type="GO" id="GO:0005758">
    <property type="term" value="C:mitochondrial intermembrane space"/>
    <property type="evidence" value="ECO:0007669"/>
    <property type="project" value="UniProtKB-SubCell"/>
</dbReference>
<dbReference type="GO" id="GO:0005743">
    <property type="term" value="C:mitochondrial inner membrane"/>
    <property type="evidence" value="ECO:0007669"/>
    <property type="project" value="UniProtKB-SubCell"/>
</dbReference>
<keyword evidence="15" id="KW-0966">Cell projection</keyword>
<evidence type="ECO:0000256" key="17">
    <source>
        <dbReference type="ARBA" id="ARBA00037002"/>
    </source>
</evidence>
<keyword evidence="8" id="KW-0999">Mitochondrion inner membrane</keyword>
<evidence type="ECO:0000256" key="16">
    <source>
        <dbReference type="ARBA" id="ARBA00035852"/>
    </source>
</evidence>
<dbReference type="GO" id="GO:0032587">
    <property type="term" value="C:ruffle membrane"/>
    <property type="evidence" value="ECO:0007669"/>
    <property type="project" value="UniProtKB-SubCell"/>
</dbReference>
<evidence type="ECO:0000313" key="29">
    <source>
        <dbReference type="RefSeq" id="XP_022111203.1"/>
    </source>
</evidence>
<evidence type="ECO:0000256" key="21">
    <source>
        <dbReference type="ARBA" id="ARBA00043210"/>
    </source>
</evidence>